<comment type="caution">
    <text evidence="11">The sequence shown here is derived from an EMBL/GenBank/DDBJ whole genome shotgun (WGS) entry which is preliminary data.</text>
</comment>
<sequence length="310" mass="34394">MAPLEALEQDFRLIDSSFRIFCAAHGIFTVEDFLVHDLYELEAFAERDYKQEKLKQGIRQMVSILEHKHKPWLNGMELLEDAEVNKCTLSSGWERIDVLLQGGLREGHITELVGPSSSGKTQVCLKCASHVARSYSGMVMFFDTGNSFSAKRIAQFLSLTSGAANIEIKKTVQQVMSSIVCHSIFDMFTLLDMLRQLKNNLTSQVGCQVRMLIIDSLSSLIAPILGGGGVHGHALMLTTGFLLKELANEHNLSVLVAAFILSFVLASMKHSYLQINSHNDSEDLILQHFNAALKSISHMLTAEAKLQIPS</sequence>
<dbReference type="CDD" id="cd19489">
    <property type="entry name" value="Rad51D"/>
    <property type="match status" value="1"/>
</dbReference>
<accession>A0A5A7Q228</accession>
<dbReference type="GO" id="GO:0042148">
    <property type="term" value="P:DNA strand invasion"/>
    <property type="evidence" value="ECO:0007669"/>
    <property type="project" value="TreeGrafter"/>
</dbReference>
<organism evidence="11 12">
    <name type="scientific">Striga asiatica</name>
    <name type="common">Asiatic witchweed</name>
    <name type="synonym">Buchnera asiatica</name>
    <dbReference type="NCBI Taxonomy" id="4170"/>
    <lineage>
        <taxon>Eukaryota</taxon>
        <taxon>Viridiplantae</taxon>
        <taxon>Streptophyta</taxon>
        <taxon>Embryophyta</taxon>
        <taxon>Tracheophyta</taxon>
        <taxon>Spermatophyta</taxon>
        <taxon>Magnoliopsida</taxon>
        <taxon>eudicotyledons</taxon>
        <taxon>Gunneridae</taxon>
        <taxon>Pentapetalae</taxon>
        <taxon>asterids</taxon>
        <taxon>lamiids</taxon>
        <taxon>Lamiales</taxon>
        <taxon>Orobanchaceae</taxon>
        <taxon>Buchnereae</taxon>
        <taxon>Striga</taxon>
    </lineage>
</organism>
<evidence type="ECO:0000256" key="1">
    <source>
        <dbReference type="ARBA" id="ARBA00004123"/>
    </source>
</evidence>
<dbReference type="Proteomes" id="UP000325081">
    <property type="component" value="Unassembled WGS sequence"/>
</dbReference>
<keyword evidence="4" id="KW-0227">DNA damage</keyword>
<dbReference type="GO" id="GO:0007131">
    <property type="term" value="P:reciprocal meiotic recombination"/>
    <property type="evidence" value="ECO:0007669"/>
    <property type="project" value="TreeGrafter"/>
</dbReference>
<dbReference type="GO" id="GO:0140664">
    <property type="term" value="F:ATP-dependent DNA damage sensor activity"/>
    <property type="evidence" value="ECO:0007669"/>
    <property type="project" value="InterPro"/>
</dbReference>
<dbReference type="GO" id="GO:0005657">
    <property type="term" value="C:replication fork"/>
    <property type="evidence" value="ECO:0007669"/>
    <property type="project" value="TreeGrafter"/>
</dbReference>
<evidence type="ECO:0000256" key="8">
    <source>
        <dbReference type="ARBA" id="ARBA00023204"/>
    </source>
</evidence>
<keyword evidence="7" id="KW-0233">DNA recombination</keyword>
<dbReference type="PANTHER" id="PTHR46457:SF1">
    <property type="entry name" value="DNA REPAIR PROTEIN RAD51 HOMOLOG 4"/>
    <property type="match status" value="1"/>
</dbReference>
<protein>
    <submittedName>
        <fullName evidence="11">DNA repair protein RAD51 homolog 4</fullName>
    </submittedName>
</protein>
<keyword evidence="5" id="KW-0067">ATP-binding</keyword>
<keyword evidence="8" id="KW-0234">DNA repair</keyword>
<evidence type="ECO:0000313" key="12">
    <source>
        <dbReference type="Proteomes" id="UP000325081"/>
    </source>
</evidence>
<evidence type="ECO:0000256" key="4">
    <source>
        <dbReference type="ARBA" id="ARBA00022763"/>
    </source>
</evidence>
<dbReference type="PROSITE" id="PS50162">
    <property type="entry name" value="RECA_2"/>
    <property type="match status" value="1"/>
</dbReference>
<keyword evidence="3" id="KW-0547">Nucleotide-binding</keyword>
<dbReference type="GO" id="GO:0003697">
    <property type="term" value="F:single-stranded DNA binding"/>
    <property type="evidence" value="ECO:0007669"/>
    <property type="project" value="TreeGrafter"/>
</dbReference>
<keyword evidence="9" id="KW-0539">Nucleus</keyword>
<evidence type="ECO:0000256" key="2">
    <source>
        <dbReference type="ARBA" id="ARBA00007095"/>
    </source>
</evidence>
<comment type="subcellular location">
    <subcellularLocation>
        <location evidence="1">Nucleus</location>
    </subcellularLocation>
</comment>
<dbReference type="InterPro" id="IPR047323">
    <property type="entry name" value="Rad51D_C"/>
</dbReference>
<dbReference type="Gene3D" id="3.40.50.300">
    <property type="entry name" value="P-loop containing nucleotide triphosphate hydrolases"/>
    <property type="match status" value="1"/>
</dbReference>
<evidence type="ECO:0000313" key="11">
    <source>
        <dbReference type="EMBL" id="GER39205.1"/>
    </source>
</evidence>
<dbReference type="GO" id="GO:0000724">
    <property type="term" value="P:double-strand break repair via homologous recombination"/>
    <property type="evidence" value="ECO:0007669"/>
    <property type="project" value="TreeGrafter"/>
</dbReference>
<reference evidence="12" key="1">
    <citation type="journal article" date="2019" name="Curr. Biol.">
        <title>Genome Sequence of Striga asiatica Provides Insight into the Evolution of Plant Parasitism.</title>
        <authorList>
            <person name="Yoshida S."/>
            <person name="Kim S."/>
            <person name="Wafula E.K."/>
            <person name="Tanskanen J."/>
            <person name="Kim Y.M."/>
            <person name="Honaas L."/>
            <person name="Yang Z."/>
            <person name="Spallek T."/>
            <person name="Conn C.E."/>
            <person name="Ichihashi Y."/>
            <person name="Cheong K."/>
            <person name="Cui S."/>
            <person name="Der J.P."/>
            <person name="Gundlach H."/>
            <person name="Jiao Y."/>
            <person name="Hori C."/>
            <person name="Ishida J.K."/>
            <person name="Kasahara H."/>
            <person name="Kiba T."/>
            <person name="Kim M.S."/>
            <person name="Koo N."/>
            <person name="Laohavisit A."/>
            <person name="Lee Y.H."/>
            <person name="Lumba S."/>
            <person name="McCourt P."/>
            <person name="Mortimer J.C."/>
            <person name="Mutuku J.M."/>
            <person name="Nomura T."/>
            <person name="Sasaki-Sekimoto Y."/>
            <person name="Seto Y."/>
            <person name="Wang Y."/>
            <person name="Wakatake T."/>
            <person name="Sakakibara H."/>
            <person name="Demura T."/>
            <person name="Yamaguchi S."/>
            <person name="Yoneyama K."/>
            <person name="Manabe R.I."/>
            <person name="Nelson D.C."/>
            <person name="Schulman A.H."/>
            <person name="Timko M.P."/>
            <person name="dePamphilis C.W."/>
            <person name="Choi D."/>
            <person name="Shirasu K."/>
        </authorList>
    </citation>
    <scope>NUCLEOTIDE SEQUENCE [LARGE SCALE GENOMIC DNA]</scope>
    <source>
        <strain evidence="12">cv. UVA1</strain>
    </source>
</reference>
<dbReference type="GO" id="GO:0005524">
    <property type="term" value="F:ATP binding"/>
    <property type="evidence" value="ECO:0007669"/>
    <property type="project" value="UniProtKB-KW"/>
</dbReference>
<name>A0A5A7Q228_STRAF</name>
<dbReference type="OrthoDB" id="336321at2759"/>
<evidence type="ECO:0000259" key="10">
    <source>
        <dbReference type="PROSITE" id="PS50162"/>
    </source>
</evidence>
<dbReference type="InterPro" id="IPR051988">
    <property type="entry name" value="HRR_RAD51_Paralog"/>
</dbReference>
<dbReference type="InterPro" id="IPR027417">
    <property type="entry name" value="P-loop_NTPase"/>
</dbReference>
<dbReference type="GO" id="GO:0000723">
    <property type="term" value="P:telomere maintenance"/>
    <property type="evidence" value="ECO:0007669"/>
    <property type="project" value="TreeGrafter"/>
</dbReference>
<dbReference type="SUPFAM" id="SSF52540">
    <property type="entry name" value="P-loop containing nucleoside triphosphate hydrolases"/>
    <property type="match status" value="1"/>
</dbReference>
<evidence type="ECO:0000256" key="9">
    <source>
        <dbReference type="ARBA" id="ARBA00023242"/>
    </source>
</evidence>
<evidence type="ECO:0000256" key="7">
    <source>
        <dbReference type="ARBA" id="ARBA00023172"/>
    </source>
</evidence>
<evidence type="ECO:0000256" key="3">
    <source>
        <dbReference type="ARBA" id="ARBA00022741"/>
    </source>
</evidence>
<dbReference type="EMBL" id="BKCP01005594">
    <property type="protein sequence ID" value="GER39205.1"/>
    <property type="molecule type" value="Genomic_DNA"/>
</dbReference>
<keyword evidence="6" id="KW-0238">DNA-binding</keyword>
<dbReference type="PANTHER" id="PTHR46457">
    <property type="entry name" value="DNA REPAIR PROTEIN RAD51 HOMOLOG 4"/>
    <property type="match status" value="1"/>
</dbReference>
<evidence type="ECO:0000256" key="6">
    <source>
        <dbReference type="ARBA" id="ARBA00023125"/>
    </source>
</evidence>
<dbReference type="InterPro" id="IPR013632">
    <property type="entry name" value="Rad51_C"/>
</dbReference>
<comment type="similarity">
    <text evidence="2">Belongs to the RecA family. RAD51 subfamily.</text>
</comment>
<feature type="domain" description="RecA family profile 1" evidence="10">
    <location>
        <begin position="85"/>
        <end position="260"/>
    </location>
</feature>
<proteinExistence type="inferred from homology"/>
<dbReference type="Pfam" id="PF08423">
    <property type="entry name" value="Rad51"/>
    <property type="match status" value="1"/>
</dbReference>
<dbReference type="GO" id="GO:0000400">
    <property type="term" value="F:four-way junction DNA binding"/>
    <property type="evidence" value="ECO:0007669"/>
    <property type="project" value="TreeGrafter"/>
</dbReference>
<dbReference type="GO" id="GO:0005815">
    <property type="term" value="C:microtubule organizing center"/>
    <property type="evidence" value="ECO:0007669"/>
    <property type="project" value="TreeGrafter"/>
</dbReference>
<keyword evidence="12" id="KW-1185">Reference proteome</keyword>
<dbReference type="AlphaFoldDB" id="A0A5A7Q228"/>
<evidence type="ECO:0000256" key="5">
    <source>
        <dbReference type="ARBA" id="ARBA00022840"/>
    </source>
</evidence>
<dbReference type="GO" id="GO:0033063">
    <property type="term" value="C:Rad51B-Rad51C-Rad51D-XRCC2 complex"/>
    <property type="evidence" value="ECO:0007669"/>
    <property type="project" value="TreeGrafter"/>
</dbReference>
<gene>
    <name evidence="11" type="ORF">STAS_15812</name>
</gene>
<dbReference type="InterPro" id="IPR020588">
    <property type="entry name" value="RecA_ATP-bd"/>
</dbReference>